<feature type="domain" description="Pyrroline-5-carboxylate reductase catalytic N-terminal" evidence="9">
    <location>
        <begin position="3"/>
        <end position="92"/>
    </location>
</feature>
<reference evidence="11 12" key="1">
    <citation type="submission" date="2016-10" db="EMBL/GenBank/DDBJ databases">
        <authorList>
            <person name="de Groot N.N."/>
        </authorList>
    </citation>
    <scope>NUCLEOTIDE SEQUENCE [LARGE SCALE GENOMIC DNA]</scope>
    <source>
        <strain evidence="11 12">CGMCC 1.9159</strain>
    </source>
</reference>
<dbReference type="FunFam" id="1.10.3730.10:FF:000001">
    <property type="entry name" value="Pyrroline-5-carboxylate reductase"/>
    <property type="match status" value="1"/>
</dbReference>
<feature type="binding site" evidence="7">
    <location>
        <begin position="65"/>
        <end position="68"/>
    </location>
    <ligand>
        <name>NADP(+)</name>
        <dbReference type="ChEBI" id="CHEBI:58349"/>
    </ligand>
</feature>
<keyword evidence="3 5" id="KW-0560">Oxidoreductase</keyword>
<evidence type="ECO:0000256" key="3">
    <source>
        <dbReference type="ARBA" id="ARBA00023002"/>
    </source>
</evidence>
<dbReference type="Proteomes" id="UP000199475">
    <property type="component" value="Unassembled WGS sequence"/>
</dbReference>
<dbReference type="PANTHER" id="PTHR11645:SF0">
    <property type="entry name" value="PYRROLINE-5-CARBOXYLATE REDUCTASE 3"/>
    <property type="match status" value="1"/>
</dbReference>
<dbReference type="PANTHER" id="PTHR11645">
    <property type="entry name" value="PYRROLINE-5-CARBOXYLATE REDUCTASE"/>
    <property type="match status" value="1"/>
</dbReference>
<evidence type="ECO:0000259" key="9">
    <source>
        <dbReference type="Pfam" id="PF03807"/>
    </source>
</evidence>
<dbReference type="Pfam" id="PF03807">
    <property type="entry name" value="F420_oxidored"/>
    <property type="match status" value="1"/>
</dbReference>
<dbReference type="SUPFAM" id="SSF51735">
    <property type="entry name" value="NAD(P)-binding Rossmann-fold domains"/>
    <property type="match status" value="1"/>
</dbReference>
<proteinExistence type="inferred from homology"/>
<dbReference type="GO" id="GO:0055129">
    <property type="term" value="P:L-proline biosynthetic process"/>
    <property type="evidence" value="ECO:0007669"/>
    <property type="project" value="UniProtKB-UniRule"/>
</dbReference>
<evidence type="ECO:0000256" key="2">
    <source>
        <dbReference type="ARBA" id="ARBA00022857"/>
    </source>
</evidence>
<evidence type="ECO:0000256" key="5">
    <source>
        <dbReference type="HAMAP-Rule" id="MF_01925"/>
    </source>
</evidence>
<evidence type="ECO:0000256" key="4">
    <source>
        <dbReference type="ARBA" id="ARBA00058118"/>
    </source>
</evidence>
<dbReference type="InterPro" id="IPR008927">
    <property type="entry name" value="6-PGluconate_DH-like_C_sf"/>
</dbReference>
<dbReference type="Pfam" id="PF14748">
    <property type="entry name" value="P5CR_dimer"/>
    <property type="match status" value="1"/>
</dbReference>
<comment type="similarity">
    <text evidence="1 5 8">Belongs to the pyrroline-5-carboxylate reductase family.</text>
</comment>
<comment type="function">
    <text evidence="4 5">Catalyzes the reduction of 1-pyrroline-5-carboxylate (PCA) to L-proline.</text>
</comment>
<keyword evidence="12" id="KW-1185">Reference proteome</keyword>
<keyword evidence="2 5" id="KW-0521">NADP</keyword>
<dbReference type="InterPro" id="IPR053790">
    <property type="entry name" value="P5CR-like_CS"/>
</dbReference>
<dbReference type="GO" id="GO:0004735">
    <property type="term" value="F:pyrroline-5-carboxylate reductase activity"/>
    <property type="evidence" value="ECO:0007669"/>
    <property type="project" value="UniProtKB-UniRule"/>
</dbReference>
<dbReference type="NCBIfam" id="TIGR00112">
    <property type="entry name" value="proC"/>
    <property type="match status" value="1"/>
</dbReference>
<evidence type="ECO:0000259" key="10">
    <source>
        <dbReference type="Pfam" id="PF14748"/>
    </source>
</evidence>
<comment type="pathway">
    <text evidence="5 8">Amino-acid biosynthesis; L-proline biosynthesis; L-proline from L-glutamate 5-semialdehyde: step 1/1.</text>
</comment>
<dbReference type="InterPro" id="IPR028939">
    <property type="entry name" value="P5C_Rdtase_cat_N"/>
</dbReference>
<dbReference type="PROSITE" id="PS00521">
    <property type="entry name" value="P5CR"/>
    <property type="match status" value="1"/>
</dbReference>
<dbReference type="AlphaFoldDB" id="A0A1G9MVW5"/>
<dbReference type="PIRSF" id="PIRSF000193">
    <property type="entry name" value="Pyrrol-5-carb_rd"/>
    <property type="match status" value="1"/>
</dbReference>
<feature type="domain" description="Pyrroline-5-carboxylate reductase dimerisation" evidence="10">
    <location>
        <begin position="155"/>
        <end position="259"/>
    </location>
</feature>
<keyword evidence="5 8" id="KW-0641">Proline biosynthesis</keyword>
<dbReference type="HAMAP" id="MF_01925">
    <property type="entry name" value="P5C_reductase"/>
    <property type="match status" value="1"/>
</dbReference>
<evidence type="ECO:0000256" key="8">
    <source>
        <dbReference type="RuleBase" id="RU003903"/>
    </source>
</evidence>
<comment type="catalytic activity">
    <reaction evidence="5">
        <text>L-proline + NAD(+) = (S)-1-pyrroline-5-carboxylate + NADH + 2 H(+)</text>
        <dbReference type="Rhea" id="RHEA:14105"/>
        <dbReference type="ChEBI" id="CHEBI:15378"/>
        <dbReference type="ChEBI" id="CHEBI:17388"/>
        <dbReference type="ChEBI" id="CHEBI:57540"/>
        <dbReference type="ChEBI" id="CHEBI:57945"/>
        <dbReference type="ChEBI" id="CHEBI:60039"/>
        <dbReference type="EC" id="1.5.1.2"/>
    </reaction>
</comment>
<dbReference type="OrthoDB" id="9805754at2"/>
<dbReference type="InterPro" id="IPR036291">
    <property type="entry name" value="NAD(P)-bd_dom_sf"/>
</dbReference>
<dbReference type="UniPathway" id="UPA00098">
    <property type="reaction ID" value="UER00361"/>
</dbReference>
<evidence type="ECO:0000256" key="1">
    <source>
        <dbReference type="ARBA" id="ARBA00005525"/>
    </source>
</evidence>
<comment type="subcellular location">
    <subcellularLocation>
        <location evidence="5">Cytoplasm</location>
    </subcellularLocation>
</comment>
<dbReference type="RefSeq" id="WP_093253419.1">
    <property type="nucleotide sequence ID" value="NZ_FNGP01000006.1"/>
</dbReference>
<protein>
    <recommendedName>
        <fullName evidence="5 6">Pyrroline-5-carboxylate reductase</fullName>
        <shortName evidence="5">P5C reductase</shortName>
        <shortName evidence="5">P5CR</shortName>
        <ecNumber evidence="5 6">1.5.1.2</ecNumber>
    </recommendedName>
    <alternativeName>
        <fullName evidence="5">PCA reductase</fullName>
    </alternativeName>
</protein>
<name>A0A1G9MVW5_9ACTN</name>
<gene>
    <name evidence="5" type="primary">proC</name>
    <name evidence="11" type="ORF">SAMN04488242_2787</name>
</gene>
<dbReference type="InterPro" id="IPR000304">
    <property type="entry name" value="Pyrroline-COOH_reductase"/>
</dbReference>
<evidence type="ECO:0000256" key="7">
    <source>
        <dbReference type="PIRSR" id="PIRSR000193-1"/>
    </source>
</evidence>
<dbReference type="Gene3D" id="1.10.3730.10">
    <property type="entry name" value="ProC C-terminal domain-like"/>
    <property type="match status" value="1"/>
</dbReference>
<dbReference type="EC" id="1.5.1.2" evidence="5 6"/>
<dbReference type="InterPro" id="IPR029036">
    <property type="entry name" value="P5CR_dimer"/>
</dbReference>
<dbReference type="SUPFAM" id="SSF48179">
    <property type="entry name" value="6-phosphogluconate dehydrogenase C-terminal domain-like"/>
    <property type="match status" value="1"/>
</dbReference>
<dbReference type="Gene3D" id="3.40.50.720">
    <property type="entry name" value="NAD(P)-binding Rossmann-like Domain"/>
    <property type="match status" value="1"/>
</dbReference>
<feature type="binding site" evidence="7">
    <location>
        <begin position="6"/>
        <end position="11"/>
    </location>
    <ligand>
        <name>NADP(+)</name>
        <dbReference type="ChEBI" id="CHEBI:58349"/>
    </ligand>
</feature>
<sequence>MTVSLIGVGAMGGALLSGWLASGKRPDDVTVVVRRDEQARALHLEHGVRTVSLDEAANAEVIVVAVKPGQFESLLGDLRPAEGSVVVSVAAGVTVEQLEAWLPEGTSVARAMPNTGALAGESMTGIVRGSRTTDEQLDAVVRLFEAVGRTLVVSEPQLDAVIAVSGSGIAYLYYVADAMIEAGVHQGLTRAQSRELVVQTFAGASAVLATSGRPPAELRADVTSPAGTTAAALRKLDDHGVRAAFLDAVEACRLRAGEMSRRS</sequence>
<evidence type="ECO:0000256" key="6">
    <source>
        <dbReference type="NCBIfam" id="TIGR00112"/>
    </source>
</evidence>
<evidence type="ECO:0000313" key="11">
    <source>
        <dbReference type="EMBL" id="SDL78410.1"/>
    </source>
</evidence>
<organism evidence="11 12">
    <name type="scientific">Tessaracoccus oleiagri</name>
    <dbReference type="NCBI Taxonomy" id="686624"/>
    <lineage>
        <taxon>Bacteria</taxon>
        <taxon>Bacillati</taxon>
        <taxon>Actinomycetota</taxon>
        <taxon>Actinomycetes</taxon>
        <taxon>Propionibacteriales</taxon>
        <taxon>Propionibacteriaceae</taxon>
        <taxon>Tessaracoccus</taxon>
    </lineage>
</organism>
<dbReference type="STRING" id="686624.SAMN04488242_2787"/>
<dbReference type="GO" id="GO:0005737">
    <property type="term" value="C:cytoplasm"/>
    <property type="evidence" value="ECO:0007669"/>
    <property type="project" value="UniProtKB-SubCell"/>
</dbReference>
<evidence type="ECO:0000313" key="12">
    <source>
        <dbReference type="Proteomes" id="UP000199475"/>
    </source>
</evidence>
<comment type="catalytic activity">
    <reaction evidence="5 8">
        <text>L-proline + NADP(+) = (S)-1-pyrroline-5-carboxylate + NADPH + 2 H(+)</text>
        <dbReference type="Rhea" id="RHEA:14109"/>
        <dbReference type="ChEBI" id="CHEBI:15378"/>
        <dbReference type="ChEBI" id="CHEBI:17388"/>
        <dbReference type="ChEBI" id="CHEBI:57783"/>
        <dbReference type="ChEBI" id="CHEBI:58349"/>
        <dbReference type="ChEBI" id="CHEBI:60039"/>
        <dbReference type="EC" id="1.5.1.2"/>
    </reaction>
</comment>
<dbReference type="EMBL" id="FNGP01000006">
    <property type="protein sequence ID" value="SDL78410.1"/>
    <property type="molecule type" value="Genomic_DNA"/>
</dbReference>
<keyword evidence="5" id="KW-0963">Cytoplasm</keyword>
<keyword evidence="5 8" id="KW-0028">Amino-acid biosynthesis</keyword>
<accession>A0A1G9MVW5</accession>